<dbReference type="Proteomes" id="UP000662373">
    <property type="component" value="Unassembled WGS sequence"/>
</dbReference>
<organism evidence="1 2">
    <name type="scientific">Gelidibacter salicanalis</name>
    <dbReference type="NCBI Taxonomy" id="291193"/>
    <lineage>
        <taxon>Bacteria</taxon>
        <taxon>Pseudomonadati</taxon>
        <taxon>Bacteroidota</taxon>
        <taxon>Flavobacteriia</taxon>
        <taxon>Flavobacteriales</taxon>
        <taxon>Flavobacteriaceae</taxon>
        <taxon>Gelidibacter</taxon>
    </lineage>
</organism>
<evidence type="ECO:0000313" key="1">
    <source>
        <dbReference type="EMBL" id="MBJ7881498.1"/>
    </source>
</evidence>
<accession>A0A934KWB5</accession>
<keyword evidence="2" id="KW-1185">Reference proteome</keyword>
<dbReference type="AlphaFoldDB" id="A0A934KWB5"/>
<sequence length="120" mass="13901">MNGYKFTRAWFDFCFENPDKIKPIHHAIYVFAIERCNRLGWKNKFGFPTDCAMETLGIKNYRTYIKALNDLVSMRFIKMIEKSKSQYTSNVIALIGNTTANTKALDKALQIARHGHCKCN</sequence>
<name>A0A934KWB5_9FLAO</name>
<dbReference type="EMBL" id="JAEHJZ010000032">
    <property type="protein sequence ID" value="MBJ7881498.1"/>
    <property type="molecule type" value="Genomic_DNA"/>
</dbReference>
<gene>
    <name evidence="1" type="ORF">JEM65_12700</name>
</gene>
<protein>
    <submittedName>
        <fullName evidence="1">Uncharacterized protein</fullName>
    </submittedName>
</protein>
<reference evidence="1 2" key="1">
    <citation type="submission" date="2020-09" db="EMBL/GenBank/DDBJ databases">
        <title>Draft genome of Gelidibacter salicanalis PAMC21136.</title>
        <authorList>
            <person name="Park H."/>
        </authorList>
    </citation>
    <scope>NUCLEOTIDE SEQUENCE [LARGE SCALE GENOMIC DNA]</scope>
    <source>
        <strain evidence="1 2">PAMC21136</strain>
    </source>
</reference>
<comment type="caution">
    <text evidence="1">The sequence shown here is derived from an EMBL/GenBank/DDBJ whole genome shotgun (WGS) entry which is preliminary data.</text>
</comment>
<evidence type="ECO:0000313" key="2">
    <source>
        <dbReference type="Proteomes" id="UP000662373"/>
    </source>
</evidence>
<dbReference type="RefSeq" id="WP_199600087.1">
    <property type="nucleotide sequence ID" value="NZ_JAEHJZ010000032.1"/>
</dbReference>
<proteinExistence type="predicted"/>